<protein>
    <submittedName>
        <fullName evidence="2">GNAT family N-acetyltransferase</fullName>
    </submittedName>
</protein>
<sequence length="175" mass="19948">MNPNVSLQKPSVEWLTPYLDFYEEWKASQESFVPWVIGKDPEDFEAYVQFLNEGADESKLADGFVPHSTYWLMDSSHRILGAVNIRHQLNQKLLESGGHIGYGIRPSERRKGYASELLRQSLQITRDLGLEQVLVVCDQTNIGSERTILKNGGVLESEFIEADGNVVRRHWITLS</sequence>
<dbReference type="OrthoDB" id="9797989at2"/>
<dbReference type="Pfam" id="PF13302">
    <property type="entry name" value="Acetyltransf_3"/>
    <property type="match status" value="1"/>
</dbReference>
<dbReference type="Gene3D" id="3.40.630.30">
    <property type="match status" value="1"/>
</dbReference>
<dbReference type="STRING" id="1324314.BVG16_10255"/>
<dbReference type="CDD" id="cd04301">
    <property type="entry name" value="NAT_SF"/>
    <property type="match status" value="1"/>
</dbReference>
<dbReference type="RefSeq" id="WP_078498444.1">
    <property type="nucleotide sequence ID" value="NZ_MSZX01000003.1"/>
</dbReference>
<dbReference type="PANTHER" id="PTHR39173">
    <property type="entry name" value="ACETYLTRANSFERASE"/>
    <property type="match status" value="1"/>
</dbReference>
<dbReference type="InterPro" id="IPR000182">
    <property type="entry name" value="GNAT_dom"/>
</dbReference>
<proteinExistence type="predicted"/>
<dbReference type="PANTHER" id="PTHR39173:SF1">
    <property type="entry name" value="ACETYLTRANSFERASE"/>
    <property type="match status" value="1"/>
</dbReference>
<keyword evidence="3" id="KW-1185">Reference proteome</keyword>
<evidence type="ECO:0000313" key="2">
    <source>
        <dbReference type="EMBL" id="OPA79444.1"/>
    </source>
</evidence>
<evidence type="ECO:0000259" key="1">
    <source>
        <dbReference type="PROSITE" id="PS51186"/>
    </source>
</evidence>
<dbReference type="GO" id="GO:0016747">
    <property type="term" value="F:acyltransferase activity, transferring groups other than amino-acyl groups"/>
    <property type="evidence" value="ECO:0007669"/>
    <property type="project" value="InterPro"/>
</dbReference>
<dbReference type="SUPFAM" id="SSF55729">
    <property type="entry name" value="Acyl-CoA N-acyltransferases (Nat)"/>
    <property type="match status" value="1"/>
</dbReference>
<organism evidence="2 3">
    <name type="scientific">Paenibacillus selenitireducens</name>
    <dbReference type="NCBI Taxonomy" id="1324314"/>
    <lineage>
        <taxon>Bacteria</taxon>
        <taxon>Bacillati</taxon>
        <taxon>Bacillota</taxon>
        <taxon>Bacilli</taxon>
        <taxon>Bacillales</taxon>
        <taxon>Paenibacillaceae</taxon>
        <taxon>Paenibacillus</taxon>
    </lineage>
</organism>
<dbReference type="InterPro" id="IPR016181">
    <property type="entry name" value="Acyl_CoA_acyltransferase"/>
</dbReference>
<dbReference type="AlphaFoldDB" id="A0A1T2XHT6"/>
<reference evidence="2 3" key="1">
    <citation type="submission" date="2017-01" db="EMBL/GenBank/DDBJ databases">
        <title>Genome analysis of Paenibacillus selenitrireducens ES3-24.</title>
        <authorList>
            <person name="Xu D."/>
            <person name="Yao R."/>
            <person name="Zheng S."/>
        </authorList>
    </citation>
    <scope>NUCLEOTIDE SEQUENCE [LARGE SCALE GENOMIC DNA]</scope>
    <source>
        <strain evidence="2 3">ES3-24</strain>
    </source>
</reference>
<feature type="domain" description="N-acetyltransferase" evidence="1">
    <location>
        <begin position="10"/>
        <end position="173"/>
    </location>
</feature>
<accession>A0A1T2XHT6</accession>
<dbReference type="Proteomes" id="UP000190188">
    <property type="component" value="Unassembled WGS sequence"/>
</dbReference>
<dbReference type="PROSITE" id="PS51186">
    <property type="entry name" value="GNAT"/>
    <property type="match status" value="1"/>
</dbReference>
<dbReference type="EMBL" id="MSZX01000003">
    <property type="protein sequence ID" value="OPA79444.1"/>
    <property type="molecule type" value="Genomic_DNA"/>
</dbReference>
<comment type="caution">
    <text evidence="2">The sequence shown here is derived from an EMBL/GenBank/DDBJ whole genome shotgun (WGS) entry which is preliminary data.</text>
</comment>
<gene>
    <name evidence="2" type="ORF">BVG16_10255</name>
</gene>
<keyword evidence="2" id="KW-0808">Transferase</keyword>
<evidence type="ECO:0000313" key="3">
    <source>
        <dbReference type="Proteomes" id="UP000190188"/>
    </source>
</evidence>
<name>A0A1T2XHT6_9BACL</name>